<feature type="compositionally biased region" description="Polar residues" evidence="1">
    <location>
        <begin position="244"/>
        <end position="254"/>
    </location>
</feature>
<organism evidence="2 3">
    <name type="scientific">Dryococelus australis</name>
    <dbReference type="NCBI Taxonomy" id="614101"/>
    <lineage>
        <taxon>Eukaryota</taxon>
        <taxon>Metazoa</taxon>
        <taxon>Ecdysozoa</taxon>
        <taxon>Arthropoda</taxon>
        <taxon>Hexapoda</taxon>
        <taxon>Insecta</taxon>
        <taxon>Pterygota</taxon>
        <taxon>Neoptera</taxon>
        <taxon>Polyneoptera</taxon>
        <taxon>Phasmatodea</taxon>
        <taxon>Verophasmatodea</taxon>
        <taxon>Anareolatae</taxon>
        <taxon>Phasmatidae</taxon>
        <taxon>Eurycanthinae</taxon>
        <taxon>Dryococelus</taxon>
    </lineage>
</organism>
<comment type="caution">
    <text evidence="2">The sequence shown here is derived from an EMBL/GenBank/DDBJ whole genome shotgun (WGS) entry which is preliminary data.</text>
</comment>
<dbReference type="EMBL" id="JARBHB010000008">
    <property type="protein sequence ID" value="KAJ8877762.1"/>
    <property type="molecule type" value="Genomic_DNA"/>
</dbReference>
<evidence type="ECO:0000256" key="1">
    <source>
        <dbReference type="SAM" id="MobiDB-lite"/>
    </source>
</evidence>
<evidence type="ECO:0000313" key="3">
    <source>
        <dbReference type="Proteomes" id="UP001159363"/>
    </source>
</evidence>
<sequence length="634" mass="70291">MAMFSAREAITEMLPAVRRSHSQHNEQYTFMRSALASTSTRGDVPESQKDDDVPPAVVRLQTSLRHHARWEIISNQNLAAMVLTRIREDQGSNPGPAVLINVFRGFPKSLQANAAMGHGGRAVSLLTSHQGDPGSIPGRVTPDFHMWGSCRTMTLIGGFSRSSAISPSPSFRRYSTLTSITLIGSQELDVKSPPNIFTNLYKTVFFKLFTGSTPASKLRRRTAHAPHTANSPSRSADFVDSPLASPTTSQARSRSQTHLKSRNVSKQLSTAPLLVTPCIRHKKPSYTSRQHFRRSSPKLQPSVVVAHISLLTRPSAPPLLRHQRSRTAAPTNTGFGTVFTTACTTRYRLGAARVGNSRSFGRLPSKARSRAGTASRLSVVSPAVTLLLTCTTHNQMGNRRRFGGASFDIPKHQLLPCHQAVGKRVLLRYWIYKGCSRTYPFTDWLGTDLGSHWLLHAAKDFQLTGLPPSNRINLGELCLVDFCVSWRHNVSHTYPIGPLPQSVLTPMRGEVLLGGCQYVGCVRYERSSGVTKSVDFHMLTTHTKSYAAKSETLTSRYVGGVFSLSNKHADPMAQIWWDGHMRTYNKRRHVSVDADYGDNHGCYVLVGRIRQWHENLYAVLPRTNPIVIHTEVLS</sequence>
<dbReference type="Proteomes" id="UP001159363">
    <property type="component" value="Chromosome 7"/>
</dbReference>
<protein>
    <submittedName>
        <fullName evidence="2">Uncharacterized protein</fullName>
    </submittedName>
</protein>
<feature type="region of interest" description="Disordered" evidence="1">
    <location>
        <begin position="216"/>
        <end position="266"/>
    </location>
</feature>
<proteinExistence type="predicted"/>
<reference evidence="2 3" key="1">
    <citation type="submission" date="2023-02" db="EMBL/GenBank/DDBJ databases">
        <title>LHISI_Scaffold_Assembly.</title>
        <authorList>
            <person name="Stuart O.P."/>
            <person name="Cleave R."/>
            <person name="Magrath M.J.L."/>
            <person name="Mikheyev A.S."/>
        </authorList>
    </citation>
    <scope>NUCLEOTIDE SEQUENCE [LARGE SCALE GENOMIC DNA]</scope>
    <source>
        <strain evidence="2">Daus_M_001</strain>
        <tissue evidence="2">Leg muscle</tissue>
    </source>
</reference>
<evidence type="ECO:0000313" key="2">
    <source>
        <dbReference type="EMBL" id="KAJ8877762.1"/>
    </source>
</evidence>
<keyword evidence="3" id="KW-1185">Reference proteome</keyword>
<name>A0ABQ9H0I7_9NEOP</name>
<gene>
    <name evidence="2" type="ORF">PR048_022217</name>
</gene>
<accession>A0ABQ9H0I7</accession>